<sequence length="501" mass="56420">MKKITIALLVFLCLKVSGQTQYLDTNFNQSGYLVTDYWYKSYDETGKIKLMSDHSIIATSYTNITDYLYYKSGLSVLKLNPNNGFNADFGNLGKVINNFDSYQIYTSPKDLIEYDDGRLLFLTDKGLIKTEANGKLDSLFAFNGKQEIFSGATNKILKLSDGKFYTFGGNTTDLYIEKFTQDGFSDFSFGNKGVQVYDFGDYENIADAILLNDGKILLAANSTKQVTVNNTTKYRYNILKKINQDGSVDPNFNFEYIMSDYYSAGSLRKMIIDTVSNYAYVILHIQDCNDNILVVDLNTGNLVKTFFDVSGYFPCWNGKFFDINDIAFYKGKLLLAGSQYSSSSKDLWIGSYNLDGSMNTNFANNGSFKNTFSNAILKNIQISEDGSIYGGATYNDDILVFKLLNNIMLNVDNPSSERNITLAYPNPVKNTLNVRIKNTQNKNLDISVYDLSGRFIRNGLNGKNTNFSGDLILDLSFLKQGNYVLKFSGENYSESIKIIKK</sequence>
<dbReference type="EMBL" id="FSRK01000002">
    <property type="protein sequence ID" value="SIO32856.1"/>
    <property type="molecule type" value="Genomic_DNA"/>
</dbReference>
<name>A0A1N6ILK0_9FLAO</name>
<evidence type="ECO:0000313" key="5">
    <source>
        <dbReference type="Proteomes" id="UP000185207"/>
    </source>
</evidence>
<dbReference type="InterPro" id="IPR026444">
    <property type="entry name" value="Secre_tail"/>
</dbReference>
<feature type="chain" id="PRO_5012365063" evidence="2">
    <location>
        <begin position="23"/>
        <end position="501"/>
    </location>
</feature>
<feature type="domain" description="Secretion system C-terminal sorting" evidence="3">
    <location>
        <begin position="424"/>
        <end position="499"/>
    </location>
</feature>
<feature type="signal peptide" evidence="2">
    <location>
        <begin position="1"/>
        <end position="22"/>
    </location>
</feature>
<dbReference type="Gene3D" id="2.80.10.50">
    <property type="match status" value="1"/>
</dbReference>
<dbReference type="OrthoDB" id="9805017at2"/>
<accession>A0A1N6ILK0</accession>
<dbReference type="NCBIfam" id="TIGR04183">
    <property type="entry name" value="Por_Secre_tail"/>
    <property type="match status" value="1"/>
</dbReference>
<dbReference type="STRING" id="1416779.SAMN05444409_2780"/>
<dbReference type="SUPFAM" id="SSF82171">
    <property type="entry name" value="DPP6 N-terminal domain-like"/>
    <property type="match status" value="1"/>
</dbReference>
<reference evidence="5" key="1">
    <citation type="submission" date="2016-11" db="EMBL/GenBank/DDBJ databases">
        <authorList>
            <person name="Varghese N."/>
            <person name="Submissions S."/>
        </authorList>
    </citation>
    <scope>NUCLEOTIDE SEQUENCE [LARGE SCALE GENOMIC DNA]</scope>
    <source>
        <strain evidence="5">DSM 27623</strain>
    </source>
</reference>
<evidence type="ECO:0000259" key="3">
    <source>
        <dbReference type="Pfam" id="PF18962"/>
    </source>
</evidence>
<keyword evidence="1 2" id="KW-0732">Signal</keyword>
<evidence type="ECO:0000256" key="2">
    <source>
        <dbReference type="SAM" id="SignalP"/>
    </source>
</evidence>
<proteinExistence type="predicted"/>
<dbReference type="Pfam" id="PF18962">
    <property type="entry name" value="Por_Secre_tail"/>
    <property type="match status" value="1"/>
</dbReference>
<dbReference type="AlphaFoldDB" id="A0A1N6ILK0"/>
<dbReference type="RefSeq" id="WP_074235940.1">
    <property type="nucleotide sequence ID" value="NZ_FSRK01000002.1"/>
</dbReference>
<organism evidence="4 5">
    <name type="scientific">Epilithonimonas zeae</name>
    <dbReference type="NCBI Taxonomy" id="1416779"/>
    <lineage>
        <taxon>Bacteria</taxon>
        <taxon>Pseudomonadati</taxon>
        <taxon>Bacteroidota</taxon>
        <taxon>Flavobacteriia</taxon>
        <taxon>Flavobacteriales</taxon>
        <taxon>Weeksellaceae</taxon>
        <taxon>Chryseobacterium group</taxon>
        <taxon>Epilithonimonas</taxon>
    </lineage>
</organism>
<gene>
    <name evidence="4" type="ORF">SAMN05444409_2780</name>
</gene>
<protein>
    <submittedName>
        <fullName evidence="4">Por secretion system C-terminal sorting domain-containing protein</fullName>
    </submittedName>
</protein>
<evidence type="ECO:0000256" key="1">
    <source>
        <dbReference type="ARBA" id="ARBA00022729"/>
    </source>
</evidence>
<evidence type="ECO:0000313" key="4">
    <source>
        <dbReference type="EMBL" id="SIO32856.1"/>
    </source>
</evidence>
<dbReference type="Proteomes" id="UP000185207">
    <property type="component" value="Unassembled WGS sequence"/>
</dbReference>
<keyword evidence="5" id="KW-1185">Reference proteome</keyword>